<sequence>MKPYSKVDALKIIKQKGFCIMNSSNIDRFISCGVEAFTNYSIYKYFFKGKDYHKKVDVAIESLIRLTGENGLLYSESDDVNGFAQWFPPGLSGHSTWKYIISGSWKYLFMSEFIGTLNRVDHAEDFSFKKKAEITQNQDIFLYNLAVRPSMQGKGIGSKLIKPILEYSKTINRPCYCETYDPANIPIYKHMGFKELPSSKIADTSIIHYPFLFKVD</sequence>
<dbReference type="PANTHER" id="PTHR42791:SF1">
    <property type="entry name" value="N-ACETYLTRANSFERASE DOMAIN-CONTAINING PROTEIN"/>
    <property type="match status" value="1"/>
</dbReference>
<keyword evidence="3" id="KW-1185">Reference proteome</keyword>
<dbReference type="Pfam" id="PF13508">
    <property type="entry name" value="Acetyltransf_7"/>
    <property type="match status" value="1"/>
</dbReference>
<evidence type="ECO:0000313" key="3">
    <source>
        <dbReference type="Proteomes" id="UP001470230"/>
    </source>
</evidence>
<organism evidence="2 3">
    <name type="scientific">Tritrichomonas musculus</name>
    <dbReference type="NCBI Taxonomy" id="1915356"/>
    <lineage>
        <taxon>Eukaryota</taxon>
        <taxon>Metamonada</taxon>
        <taxon>Parabasalia</taxon>
        <taxon>Tritrichomonadida</taxon>
        <taxon>Tritrichomonadidae</taxon>
        <taxon>Tritrichomonas</taxon>
    </lineage>
</organism>
<dbReference type="Gene3D" id="3.40.630.30">
    <property type="match status" value="1"/>
</dbReference>
<evidence type="ECO:0000259" key="1">
    <source>
        <dbReference type="PROSITE" id="PS51186"/>
    </source>
</evidence>
<dbReference type="InterPro" id="IPR052523">
    <property type="entry name" value="Trichothecene_AcTrans"/>
</dbReference>
<reference evidence="2 3" key="1">
    <citation type="submission" date="2024-04" db="EMBL/GenBank/DDBJ databases">
        <title>Tritrichomonas musculus Genome.</title>
        <authorList>
            <person name="Alves-Ferreira E."/>
            <person name="Grigg M."/>
            <person name="Lorenzi H."/>
            <person name="Galac M."/>
        </authorList>
    </citation>
    <scope>NUCLEOTIDE SEQUENCE [LARGE SCALE GENOMIC DNA]</scope>
    <source>
        <strain evidence="2 3">EAF2021</strain>
    </source>
</reference>
<dbReference type="Proteomes" id="UP001470230">
    <property type="component" value="Unassembled WGS sequence"/>
</dbReference>
<dbReference type="EMBL" id="JAPFFF010000034">
    <property type="protein sequence ID" value="KAK8843841.1"/>
    <property type="molecule type" value="Genomic_DNA"/>
</dbReference>
<feature type="domain" description="N-acetyltransferase" evidence="1">
    <location>
        <begin position="69"/>
        <end position="216"/>
    </location>
</feature>
<dbReference type="CDD" id="cd04301">
    <property type="entry name" value="NAT_SF"/>
    <property type="match status" value="1"/>
</dbReference>
<gene>
    <name evidence="2" type="ORF">M9Y10_024916</name>
</gene>
<accession>A0ABR2HCL8</accession>
<name>A0ABR2HCL8_9EUKA</name>
<proteinExistence type="predicted"/>
<evidence type="ECO:0000313" key="2">
    <source>
        <dbReference type="EMBL" id="KAK8843841.1"/>
    </source>
</evidence>
<dbReference type="InterPro" id="IPR000182">
    <property type="entry name" value="GNAT_dom"/>
</dbReference>
<comment type="caution">
    <text evidence="2">The sequence shown here is derived from an EMBL/GenBank/DDBJ whole genome shotgun (WGS) entry which is preliminary data.</text>
</comment>
<dbReference type="PROSITE" id="PS51186">
    <property type="entry name" value="GNAT"/>
    <property type="match status" value="1"/>
</dbReference>
<dbReference type="SUPFAM" id="SSF55729">
    <property type="entry name" value="Acyl-CoA N-acyltransferases (Nat)"/>
    <property type="match status" value="1"/>
</dbReference>
<protein>
    <recommendedName>
        <fullName evidence="1">N-acetyltransferase domain-containing protein</fullName>
    </recommendedName>
</protein>
<dbReference type="PANTHER" id="PTHR42791">
    <property type="entry name" value="GNAT FAMILY ACETYLTRANSFERASE"/>
    <property type="match status" value="1"/>
</dbReference>
<dbReference type="InterPro" id="IPR016181">
    <property type="entry name" value="Acyl_CoA_acyltransferase"/>
</dbReference>